<reference evidence="4 5" key="1">
    <citation type="journal article" date="2013" name="Curr. Biol.">
        <title>The Genome of the Foraminiferan Reticulomyxa filosa.</title>
        <authorList>
            <person name="Glockner G."/>
            <person name="Hulsmann N."/>
            <person name="Schleicher M."/>
            <person name="Noegel A.A."/>
            <person name="Eichinger L."/>
            <person name="Gallinger C."/>
            <person name="Pawlowski J."/>
            <person name="Sierra R."/>
            <person name="Euteneuer U."/>
            <person name="Pillet L."/>
            <person name="Moustafa A."/>
            <person name="Platzer M."/>
            <person name="Groth M."/>
            <person name="Szafranski K."/>
            <person name="Schliwa M."/>
        </authorList>
    </citation>
    <scope>NUCLEOTIDE SEQUENCE [LARGE SCALE GENOMIC DNA]</scope>
</reference>
<dbReference type="PANTHER" id="PTHR43544:SF7">
    <property type="entry name" value="NADB-LER2"/>
    <property type="match status" value="1"/>
</dbReference>
<keyword evidence="5" id="KW-1185">Reference proteome</keyword>
<dbReference type="InterPro" id="IPR051468">
    <property type="entry name" value="Fungal_SecMetab_SDRs"/>
</dbReference>
<dbReference type="Pfam" id="PF00106">
    <property type="entry name" value="adh_short"/>
    <property type="match status" value="1"/>
</dbReference>
<comment type="caution">
    <text evidence="4">The sequence shown here is derived from an EMBL/GenBank/DDBJ whole genome shotgun (WGS) entry which is preliminary data.</text>
</comment>
<name>X6MT41_RETFI</name>
<evidence type="ECO:0000313" key="4">
    <source>
        <dbReference type="EMBL" id="ETO16275.1"/>
    </source>
</evidence>
<dbReference type="InterPro" id="IPR002347">
    <property type="entry name" value="SDR_fam"/>
</dbReference>
<evidence type="ECO:0000256" key="1">
    <source>
        <dbReference type="ARBA" id="ARBA00022857"/>
    </source>
</evidence>
<dbReference type="Proteomes" id="UP000023152">
    <property type="component" value="Unassembled WGS sequence"/>
</dbReference>
<dbReference type="GO" id="GO:0005737">
    <property type="term" value="C:cytoplasm"/>
    <property type="evidence" value="ECO:0007669"/>
    <property type="project" value="TreeGrafter"/>
</dbReference>
<keyword evidence="1" id="KW-0521">NADP</keyword>
<dbReference type="PRINTS" id="PR00081">
    <property type="entry name" value="GDHRDH"/>
</dbReference>
<protein>
    <recommendedName>
        <fullName evidence="6">NAD(P)-binding protein</fullName>
    </recommendedName>
</protein>
<dbReference type="CDD" id="cd05325">
    <property type="entry name" value="carb_red_sniffer_like_SDR_c"/>
    <property type="match status" value="1"/>
</dbReference>
<dbReference type="PRINTS" id="PR00080">
    <property type="entry name" value="SDRFAMILY"/>
</dbReference>
<dbReference type="AlphaFoldDB" id="X6MT41"/>
<dbReference type="SUPFAM" id="SSF51735">
    <property type="entry name" value="NAD(P)-binding Rossmann-fold domains"/>
    <property type="match status" value="1"/>
</dbReference>
<evidence type="ECO:0000313" key="5">
    <source>
        <dbReference type="Proteomes" id="UP000023152"/>
    </source>
</evidence>
<comment type="similarity">
    <text evidence="3">Belongs to the short-chain dehydrogenases/reductases (SDR) family.</text>
</comment>
<evidence type="ECO:0008006" key="6">
    <source>
        <dbReference type="Google" id="ProtNLM"/>
    </source>
</evidence>
<dbReference type="EMBL" id="ASPP01018421">
    <property type="protein sequence ID" value="ETO16275.1"/>
    <property type="molecule type" value="Genomic_DNA"/>
</dbReference>
<keyword evidence="2" id="KW-0560">Oxidoreductase</keyword>
<organism evidence="4 5">
    <name type="scientific">Reticulomyxa filosa</name>
    <dbReference type="NCBI Taxonomy" id="46433"/>
    <lineage>
        <taxon>Eukaryota</taxon>
        <taxon>Sar</taxon>
        <taxon>Rhizaria</taxon>
        <taxon>Retaria</taxon>
        <taxon>Foraminifera</taxon>
        <taxon>Monothalamids</taxon>
        <taxon>Reticulomyxidae</taxon>
        <taxon>Reticulomyxa</taxon>
    </lineage>
</organism>
<dbReference type="Gene3D" id="3.40.50.720">
    <property type="entry name" value="NAD(P)-binding Rossmann-like Domain"/>
    <property type="match status" value="1"/>
</dbReference>
<dbReference type="OMA" id="EHYTKAG"/>
<dbReference type="OrthoDB" id="7289984at2759"/>
<dbReference type="GO" id="GO:0016491">
    <property type="term" value="F:oxidoreductase activity"/>
    <property type="evidence" value="ECO:0007669"/>
    <property type="project" value="UniProtKB-KW"/>
</dbReference>
<accession>X6MT41</accession>
<dbReference type="PANTHER" id="PTHR43544">
    <property type="entry name" value="SHORT-CHAIN DEHYDROGENASE/REDUCTASE"/>
    <property type="match status" value="1"/>
</dbReference>
<gene>
    <name evidence="4" type="ORF">RFI_21079</name>
</gene>
<dbReference type="InterPro" id="IPR036291">
    <property type="entry name" value="NAD(P)-bd_dom_sf"/>
</dbReference>
<evidence type="ECO:0000256" key="3">
    <source>
        <dbReference type="RuleBase" id="RU000363"/>
    </source>
</evidence>
<proteinExistence type="inferred from homology"/>
<evidence type="ECO:0000256" key="2">
    <source>
        <dbReference type="ARBA" id="ARBA00023002"/>
    </source>
</evidence>
<sequence>MTQLHITKPLTIFVTGCSRGLGLEFVKQLLTKQKDSLVIATCREPSKAEDLQKLKEGYSKRLHVVPLDVSDEKSIEKVPHVLSKDLGISSIDWLINNAGYVDSDSMIKVYRTNVIGPILISDALIPYLTHDLSKRDYIPRIVNLSSLLGSITTFQSIKHNADASVLSAPSYRCSKAALNMLTQCIDKDLNDKIQRTYSDSKKGVIVIACSPGWVVTDMGTVGGRKPPLTSEQSIQGMLSVIENVKLDDSGKFFSFDGKTLPW</sequence>